<dbReference type="SMART" id="SM01019">
    <property type="entry name" value="B3"/>
    <property type="match status" value="4"/>
</dbReference>
<dbReference type="GO" id="GO:0005634">
    <property type="term" value="C:nucleus"/>
    <property type="evidence" value="ECO:0007669"/>
    <property type="project" value="UniProtKB-SubCell"/>
</dbReference>
<dbReference type="CDD" id="cd10017">
    <property type="entry name" value="B3_DNA"/>
    <property type="match status" value="4"/>
</dbReference>
<dbReference type="PANTHER" id="PTHR31920">
    <property type="entry name" value="B3 DOMAIN-CONTAINING"/>
    <property type="match status" value="1"/>
</dbReference>
<evidence type="ECO:0000256" key="6">
    <source>
        <dbReference type="SAM" id="MobiDB-lite"/>
    </source>
</evidence>
<keyword evidence="9" id="KW-1185">Reference proteome</keyword>
<dbReference type="PANTHER" id="PTHR31920:SF37">
    <property type="entry name" value="B3 DOMAIN-CONTAINING TRANSCRIPTION FACTOR VRN1"/>
    <property type="match status" value="1"/>
</dbReference>
<dbReference type="GO" id="GO:0003677">
    <property type="term" value="F:DNA binding"/>
    <property type="evidence" value="ECO:0007669"/>
    <property type="project" value="UniProtKB-KW"/>
</dbReference>
<evidence type="ECO:0000256" key="2">
    <source>
        <dbReference type="ARBA" id="ARBA00023015"/>
    </source>
</evidence>
<keyword evidence="3" id="KW-0238">DNA-binding</keyword>
<evidence type="ECO:0000313" key="9">
    <source>
        <dbReference type="Proteomes" id="UP001188597"/>
    </source>
</evidence>
<dbReference type="EMBL" id="JAVXUP010002160">
    <property type="protein sequence ID" value="KAK3005186.1"/>
    <property type="molecule type" value="Genomic_DNA"/>
</dbReference>
<feature type="non-terminal residue" evidence="8">
    <location>
        <position position="1"/>
    </location>
</feature>
<evidence type="ECO:0000313" key="8">
    <source>
        <dbReference type="EMBL" id="KAK3005186.1"/>
    </source>
</evidence>
<keyword evidence="2" id="KW-0805">Transcription regulation</keyword>
<feature type="compositionally biased region" description="Acidic residues" evidence="6">
    <location>
        <begin position="536"/>
        <end position="588"/>
    </location>
</feature>
<dbReference type="Pfam" id="PF02362">
    <property type="entry name" value="B3"/>
    <property type="match status" value="4"/>
</dbReference>
<dbReference type="Proteomes" id="UP001188597">
    <property type="component" value="Unassembled WGS sequence"/>
</dbReference>
<feature type="domain" description="TF-B3" evidence="7">
    <location>
        <begin position="648"/>
        <end position="747"/>
    </location>
</feature>
<feature type="region of interest" description="Disordered" evidence="6">
    <location>
        <begin position="520"/>
        <end position="596"/>
    </location>
</feature>
<dbReference type="SUPFAM" id="SSF101936">
    <property type="entry name" value="DNA-binding pseudobarrel domain"/>
    <property type="match status" value="4"/>
</dbReference>
<proteinExistence type="predicted"/>
<sequence>RIPKKFAETYWNELSDVAKLVVPSGCIWDVGLEKADKMLWLHDGWKQFMEHHSIGCGYFLLFKYKGNSTFNVVVFDLGACEIHYPTYALDKPGGPNCKQHSVPDKSGMSNDGYVENSPYIKNIGEDDPVISAGKEEMDDNDSVEILGSSRSSSRSRQCLLRRSKRYNREDQRRSRKTDNSSIPNKQNKFQVSDSRWSCLGNIKKENQHWTKTAKELQATFPPILGGSKLRKYTDKTGEEGHEDGKIFLAKHEEETEVVDTNPYRTIFFSKISMTMQEKETVIYATTRFRPENPAFIAVLRHYNIHKSFLVNVPRGFAVRYLHGAPEYVELEVSDLKKWHIDCIHKDGVAVALSRGWAKFVRDNSLAVGDVCAFELVRSKDVVLRVSIFRNTGNAGPIARSDMNSQEKILAFFKFFQPEHSSQRMEIPLAFTLHMRGVLPDKAMLRDRYKNLWPVEVTKIGNNFFFQDGWRKFLEDNCLEEGDFLVFQYDGCCFFDFKLLGATACEKEGVEPFCPEVKDEKEEAHQKLEEDTQMQKEEDEEQEEEEVGEENDDDIDEYDEEEDEEEWEEEEEKEDDDDDDEEYDEEEELSNAGLSLTKSAGKNAPALAFRKGKAIVNVEGGSKNINAMENDDGDWDDIFKSGLVARPKNPYFVAKIRPKRKSELYIPTDVIKDFKIKLREEMVICNQDGKTWTAKVSTWNDGRTYLTRQWRSFCKWNDVQLGDRCLCEIVKGRGRRGTHLQVQVLKAGAWLPNR</sequence>
<dbReference type="Gene3D" id="2.40.330.10">
    <property type="entry name" value="DNA-binding pseudobarrel domain"/>
    <property type="match status" value="4"/>
</dbReference>
<evidence type="ECO:0000256" key="1">
    <source>
        <dbReference type="ARBA" id="ARBA00004123"/>
    </source>
</evidence>
<feature type="domain" description="TF-B3" evidence="7">
    <location>
        <begin position="409"/>
        <end position="502"/>
    </location>
</feature>
<organism evidence="8 9">
    <name type="scientific">Escallonia herrerae</name>
    <dbReference type="NCBI Taxonomy" id="1293975"/>
    <lineage>
        <taxon>Eukaryota</taxon>
        <taxon>Viridiplantae</taxon>
        <taxon>Streptophyta</taxon>
        <taxon>Embryophyta</taxon>
        <taxon>Tracheophyta</taxon>
        <taxon>Spermatophyta</taxon>
        <taxon>Magnoliopsida</taxon>
        <taxon>eudicotyledons</taxon>
        <taxon>Gunneridae</taxon>
        <taxon>Pentapetalae</taxon>
        <taxon>asterids</taxon>
        <taxon>campanulids</taxon>
        <taxon>Escalloniales</taxon>
        <taxon>Escalloniaceae</taxon>
        <taxon>Escallonia</taxon>
    </lineage>
</organism>
<gene>
    <name evidence="8" type="ORF">RJ639_016428</name>
</gene>
<name>A0AA88VAM9_9ASTE</name>
<feature type="compositionally biased region" description="Low complexity" evidence="6">
    <location>
        <begin position="148"/>
        <end position="158"/>
    </location>
</feature>
<feature type="compositionally biased region" description="Basic and acidic residues" evidence="6">
    <location>
        <begin position="520"/>
        <end position="535"/>
    </location>
</feature>
<comment type="subcellular location">
    <subcellularLocation>
        <location evidence="1">Nucleus</location>
    </subcellularLocation>
</comment>
<evidence type="ECO:0000256" key="4">
    <source>
        <dbReference type="ARBA" id="ARBA00023163"/>
    </source>
</evidence>
<feature type="compositionally biased region" description="Polar residues" evidence="6">
    <location>
        <begin position="179"/>
        <end position="192"/>
    </location>
</feature>
<feature type="compositionally biased region" description="Basic and acidic residues" evidence="6">
    <location>
        <begin position="166"/>
        <end position="178"/>
    </location>
</feature>
<dbReference type="InterPro" id="IPR050655">
    <property type="entry name" value="Plant_B3_domain"/>
</dbReference>
<dbReference type="PROSITE" id="PS50863">
    <property type="entry name" value="B3"/>
    <property type="match status" value="4"/>
</dbReference>
<evidence type="ECO:0000256" key="5">
    <source>
        <dbReference type="ARBA" id="ARBA00023242"/>
    </source>
</evidence>
<accession>A0AA88VAM9</accession>
<dbReference type="InterPro" id="IPR003340">
    <property type="entry name" value="B3_DNA-bd"/>
</dbReference>
<feature type="domain" description="TF-B3" evidence="7">
    <location>
        <begin position="295"/>
        <end position="391"/>
    </location>
</feature>
<keyword evidence="4" id="KW-0804">Transcription</keyword>
<dbReference type="InterPro" id="IPR015300">
    <property type="entry name" value="DNA-bd_pseudobarrel_sf"/>
</dbReference>
<feature type="domain" description="TF-B3" evidence="7">
    <location>
        <begin position="1"/>
        <end position="78"/>
    </location>
</feature>
<reference evidence="8" key="1">
    <citation type="submission" date="2022-12" db="EMBL/GenBank/DDBJ databases">
        <title>Draft genome assemblies for two species of Escallonia (Escalloniales).</title>
        <authorList>
            <person name="Chanderbali A."/>
            <person name="Dervinis C."/>
            <person name="Anghel I."/>
            <person name="Soltis D."/>
            <person name="Soltis P."/>
            <person name="Zapata F."/>
        </authorList>
    </citation>
    <scope>NUCLEOTIDE SEQUENCE</scope>
    <source>
        <strain evidence="8">UCBG64.0493</strain>
        <tissue evidence="8">Leaf</tissue>
    </source>
</reference>
<evidence type="ECO:0000256" key="3">
    <source>
        <dbReference type="ARBA" id="ARBA00023125"/>
    </source>
</evidence>
<comment type="caution">
    <text evidence="8">The sequence shown here is derived from an EMBL/GenBank/DDBJ whole genome shotgun (WGS) entry which is preliminary data.</text>
</comment>
<protein>
    <recommendedName>
        <fullName evidence="7">TF-B3 domain-containing protein</fullName>
    </recommendedName>
</protein>
<keyword evidence="5" id="KW-0539">Nucleus</keyword>
<dbReference type="AlphaFoldDB" id="A0AA88VAM9"/>
<feature type="region of interest" description="Disordered" evidence="6">
    <location>
        <begin position="93"/>
        <end position="192"/>
    </location>
</feature>
<evidence type="ECO:0000259" key="7">
    <source>
        <dbReference type="PROSITE" id="PS50863"/>
    </source>
</evidence>